<keyword evidence="2" id="KW-1185">Reference proteome</keyword>
<dbReference type="Gene3D" id="3.20.20.150">
    <property type="entry name" value="Divalent-metal-dependent TIM barrel enzymes"/>
    <property type="match status" value="1"/>
</dbReference>
<accession>A0ABN3DR02</accession>
<dbReference type="EMBL" id="BAAART010000080">
    <property type="protein sequence ID" value="GAA2239589.1"/>
    <property type="molecule type" value="Genomic_DNA"/>
</dbReference>
<evidence type="ECO:0000313" key="2">
    <source>
        <dbReference type="Proteomes" id="UP001501474"/>
    </source>
</evidence>
<protein>
    <recommendedName>
        <fullName evidence="3">Xylose isomerase-like TIM barrel domain-containing protein</fullName>
    </recommendedName>
</protein>
<dbReference type="InterPro" id="IPR036237">
    <property type="entry name" value="Xyl_isomerase-like_sf"/>
</dbReference>
<proteinExistence type="predicted"/>
<comment type="caution">
    <text evidence="1">The sequence shown here is derived from an EMBL/GenBank/DDBJ whole genome shotgun (WGS) entry which is preliminary data.</text>
</comment>
<reference evidence="1 2" key="1">
    <citation type="journal article" date="2019" name="Int. J. Syst. Evol. Microbiol.">
        <title>The Global Catalogue of Microorganisms (GCM) 10K type strain sequencing project: providing services to taxonomists for standard genome sequencing and annotation.</title>
        <authorList>
            <consortium name="The Broad Institute Genomics Platform"/>
            <consortium name="The Broad Institute Genome Sequencing Center for Infectious Disease"/>
            <person name="Wu L."/>
            <person name="Ma J."/>
        </authorList>
    </citation>
    <scope>NUCLEOTIDE SEQUENCE [LARGE SCALE GENOMIC DNA]</scope>
    <source>
        <strain evidence="1 2">JCM 3053</strain>
    </source>
</reference>
<dbReference type="Proteomes" id="UP001501474">
    <property type="component" value="Unassembled WGS sequence"/>
</dbReference>
<name>A0ABN3DR02_9ACTN</name>
<gene>
    <name evidence="1" type="ORF">GCM10010104_38510</name>
</gene>
<evidence type="ECO:0000313" key="1">
    <source>
        <dbReference type="EMBL" id="GAA2239589.1"/>
    </source>
</evidence>
<evidence type="ECO:0008006" key="3">
    <source>
        <dbReference type="Google" id="ProtNLM"/>
    </source>
</evidence>
<organism evidence="1 2">
    <name type="scientific">Streptomyces indiaensis</name>
    <dbReference type="NCBI Taxonomy" id="284033"/>
    <lineage>
        <taxon>Bacteria</taxon>
        <taxon>Bacillati</taxon>
        <taxon>Actinomycetota</taxon>
        <taxon>Actinomycetes</taxon>
        <taxon>Kitasatosporales</taxon>
        <taxon>Streptomycetaceae</taxon>
        <taxon>Streptomyces</taxon>
    </lineage>
</organism>
<dbReference type="SUPFAM" id="SSF51658">
    <property type="entry name" value="Xylose isomerase-like"/>
    <property type="match status" value="1"/>
</dbReference>
<sequence length="61" mass="6490">MNTVVSEDGRAVGHNCTYDHAWRIVEAAGQPALGICLDSFHILPRGSGPEALDGIPGEKIF</sequence>